<name>A0A1D1XE97_9ARAE</name>
<dbReference type="PROSITE" id="PS50102">
    <property type="entry name" value="RRM"/>
    <property type="match status" value="2"/>
</dbReference>
<dbReference type="CDD" id="cd00590">
    <property type="entry name" value="RRM_SF"/>
    <property type="match status" value="2"/>
</dbReference>
<dbReference type="PANTHER" id="PTHR21494:SF2">
    <property type="entry name" value="NUCLEIC ACID BINDING PROTEIN"/>
    <property type="match status" value="1"/>
</dbReference>
<dbReference type="InterPro" id="IPR035979">
    <property type="entry name" value="RBD_domain_sf"/>
</dbReference>
<feature type="domain" description="RRM" evidence="3">
    <location>
        <begin position="771"/>
        <end position="843"/>
    </location>
</feature>
<organism evidence="4">
    <name type="scientific">Anthurium amnicola</name>
    <dbReference type="NCBI Taxonomy" id="1678845"/>
    <lineage>
        <taxon>Eukaryota</taxon>
        <taxon>Viridiplantae</taxon>
        <taxon>Streptophyta</taxon>
        <taxon>Embryophyta</taxon>
        <taxon>Tracheophyta</taxon>
        <taxon>Spermatophyta</taxon>
        <taxon>Magnoliopsida</taxon>
        <taxon>Liliopsida</taxon>
        <taxon>Araceae</taxon>
        <taxon>Pothoideae</taxon>
        <taxon>Potheae</taxon>
        <taxon>Anthurium</taxon>
    </lineage>
</organism>
<dbReference type="Pfam" id="PF00076">
    <property type="entry name" value="RRM_1"/>
    <property type="match status" value="1"/>
</dbReference>
<evidence type="ECO:0000259" key="3">
    <source>
        <dbReference type="PROSITE" id="PS50102"/>
    </source>
</evidence>
<sequence>MESPDQPLKKRKLYESLPEPLAGHQQGFVPPPPPPPQEELLRKRRNKDELRSLYECYRRIRFCISHKDARLMSDFEQAYLSLITASRGCTSVQRIVAELIPCYASFCPTALEAAAKVAINMYNWSVAIIMRGEDVDGIAYQTAKACIFGLVEICCTASSEAPTSSVIRVICTAVFVNVLSFFTSTFEGKDICQIGIKEIDKLQEPMDLFCELKQEEIDDNEPASYRLFRFRALSLLKIFFSCPKNSIAACFELVRSSGTDVGGHNKGHYFLNQVTSQLNVGEVTHVLAKSSDEEISHTDSMRTSIERKEISEEKPVLTIKNVHEKSSFQKSCYLKMVLDKEPSLREWLLLKYKRFCESLNSEAVAEVSHLLERVFGSLPEIIQDLDNGEDSDEGNFDPSKYINHKYLMHKIASRHEKSTDGFSGDNSSKFGDASTGDVLHAKNEEDDKVFGQTLRPHLSVLPSEADSSPVGGTFSDKSEGSVLKGKFVTAEKGDSSLDVQSVQKDVLSNFSTSVSRKSWDKSNDMEMGTHASIIGKNQLSNVEVNLSATRLGAANILTSPEHRPVADYYVSPSGQTIWYSDGDPAAMDVFPASKQLWLGSLGHEASESVVRMQFEDFGPIECFLFLHAQHFALIEYRNIMDAVRAREFMGGSSPWGACLHVKFLDAGLGSRGAIHGMAVGDSCHVYVGKVSNRLAKDELLKELVASGLKRPLLITDLTSESALLLEFASAEHAALSMAHLRKKRKEVEFHGLASRSLTLNPCIKEKNSSCCQLLVRHIDASVSDEDLINAFSRFGEVIGWKFVGQSGCCLIDFRSHEAADLAKSHLDGVRFGSMPISVDVRAGSPGIAGNSLVTSPPTPSMLNSTIDSYKSRMSQLFALYSSLCTRYGITKSKYYHSTATRDEDRAPSNTLCIRLLDDVSPAFDDELMAFCNLATGNVGSVVRLIRARISDPCWFIEFSSVDAAVTALKNIQSCPGIFLHVEFRNPGVAFYHDDQKLVLGKPNVSGYIPSHDGFCSTSLETRPQNHRVAAFMNKPDGNMSEILSPRMRLENIGTQTPKGRAFFSNWGVTGVADVIEPSLRNDPESTRAVEPPFLEGHAISQATEQGWKYRKHENDRRILAPDSVACPPPVIHGGALVAPPPIQTSSFTRPVLFTSNSSWDTHGLNPSLPLNQMSTAILSNNNLHVNTCVTVPFIPPSVTPLAQLPVGSILQLDQMVAAPSLPSSMPPPPDMPPPLPPSPPPLPLSQPPFVPPPPSSPPPHPQTSTEISNVQPGELCTNNRWQGNLCKSGVHYCTVYATREITETCKYSNAISEPADWPSKLDVTKRTDFRHVMATFSSTPPHKREICRLLPSTTSDLKGFRDFISYLKQRECAGVIKFPARVSMWARLLFILPNSSDACSLLSISPQPSECLIALVLPKETNFEWV</sequence>
<dbReference type="Pfam" id="PF07744">
    <property type="entry name" value="SPOC"/>
    <property type="match status" value="1"/>
</dbReference>
<protein>
    <submittedName>
        <fullName evidence="4">Actin cytoskeleton-regulatory complex protein PAN1</fullName>
    </submittedName>
</protein>
<proteinExistence type="predicted"/>
<feature type="compositionally biased region" description="Pro residues" evidence="2">
    <location>
        <begin position="1224"/>
        <end position="1261"/>
    </location>
</feature>
<accession>A0A1D1XE97</accession>
<reference evidence="4" key="1">
    <citation type="submission" date="2015-07" db="EMBL/GenBank/DDBJ databases">
        <title>Transcriptome Assembly of Anthurium amnicola.</title>
        <authorList>
            <person name="Suzuki J."/>
        </authorList>
    </citation>
    <scope>NUCLEOTIDE SEQUENCE</scope>
</reference>
<dbReference type="InterPro" id="IPR012677">
    <property type="entry name" value="Nucleotide-bd_a/b_plait_sf"/>
</dbReference>
<feature type="region of interest" description="Disordered" evidence="2">
    <location>
        <begin position="1220"/>
        <end position="1270"/>
    </location>
</feature>
<dbReference type="SUPFAM" id="SSF54928">
    <property type="entry name" value="RNA-binding domain, RBD"/>
    <property type="match status" value="2"/>
</dbReference>
<dbReference type="InterPro" id="IPR012921">
    <property type="entry name" value="SPOC_C"/>
</dbReference>
<dbReference type="GO" id="GO:0043130">
    <property type="term" value="F:ubiquitin binding"/>
    <property type="evidence" value="ECO:0007669"/>
    <property type="project" value="TreeGrafter"/>
</dbReference>
<dbReference type="SMART" id="SM00360">
    <property type="entry name" value="RRM"/>
    <property type="match status" value="2"/>
</dbReference>
<dbReference type="InterPro" id="IPR052586">
    <property type="entry name" value="ASCC2"/>
</dbReference>
<evidence type="ECO:0000256" key="2">
    <source>
        <dbReference type="SAM" id="MobiDB-lite"/>
    </source>
</evidence>
<evidence type="ECO:0000313" key="4">
    <source>
        <dbReference type="EMBL" id="JAT40740.1"/>
    </source>
</evidence>
<feature type="domain" description="RRM" evidence="3">
    <location>
        <begin position="594"/>
        <end position="666"/>
    </location>
</feature>
<evidence type="ECO:0000256" key="1">
    <source>
        <dbReference type="PROSITE-ProRule" id="PRU00176"/>
    </source>
</evidence>
<dbReference type="GO" id="GO:0003723">
    <property type="term" value="F:RNA binding"/>
    <property type="evidence" value="ECO:0007669"/>
    <property type="project" value="UniProtKB-UniRule"/>
</dbReference>
<feature type="region of interest" description="Disordered" evidence="2">
    <location>
        <begin position="21"/>
        <end position="44"/>
    </location>
</feature>
<gene>
    <name evidence="4" type="primary">PAN1_19</name>
    <name evidence="4" type="ORF">g.61230</name>
</gene>
<dbReference type="InterPro" id="IPR000504">
    <property type="entry name" value="RRM_dom"/>
</dbReference>
<dbReference type="CDD" id="cd21546">
    <property type="entry name" value="SPOC_FPA-like"/>
    <property type="match status" value="1"/>
</dbReference>
<dbReference type="EMBL" id="GDJX01027196">
    <property type="protein sequence ID" value="JAT40740.1"/>
    <property type="molecule type" value="Transcribed_RNA"/>
</dbReference>
<keyword evidence="1" id="KW-0694">RNA-binding</keyword>
<dbReference type="PANTHER" id="PTHR21494">
    <property type="entry name" value="ACTIVATING SIGNAL COINTEGRATOR 1 COMPLEX SUBUNIT 2 ASC-1 COMPLEX SUBUNIT P100"/>
    <property type="match status" value="1"/>
</dbReference>
<dbReference type="Gene3D" id="3.30.70.330">
    <property type="match status" value="2"/>
</dbReference>